<comment type="caution">
    <text evidence="1">The sequence shown here is derived from an EMBL/GenBank/DDBJ whole genome shotgun (WGS) entry which is preliminary data.</text>
</comment>
<evidence type="ECO:0000313" key="1">
    <source>
        <dbReference type="EMBL" id="CAF1426920.1"/>
    </source>
</evidence>
<dbReference type="Proteomes" id="UP000663882">
    <property type="component" value="Unassembled WGS sequence"/>
</dbReference>
<protein>
    <submittedName>
        <fullName evidence="1">Uncharacterized protein</fullName>
    </submittedName>
</protein>
<dbReference type="EMBL" id="CAJNOO010005656">
    <property type="protein sequence ID" value="CAF1426920.1"/>
    <property type="molecule type" value="Genomic_DNA"/>
</dbReference>
<gene>
    <name evidence="1" type="ORF">RFH988_LOCUS35782</name>
</gene>
<sequence>MFFNILSLDIRSIIMVNTTVMHDEQQIQINLPENPSLDIIYKCLHEQMPRTFDFHRHIIQLFDPTIGEFFDLNDDGLKT</sequence>
<reference evidence="1" key="1">
    <citation type="submission" date="2021-02" db="EMBL/GenBank/DDBJ databases">
        <authorList>
            <person name="Nowell W R."/>
        </authorList>
    </citation>
    <scope>NUCLEOTIDE SEQUENCE</scope>
</reference>
<name>A0A815MMW1_9BILA</name>
<dbReference type="AlphaFoldDB" id="A0A815MMW1"/>
<accession>A0A815MMW1</accession>
<organism evidence="1 2">
    <name type="scientific">Rotaria sordida</name>
    <dbReference type="NCBI Taxonomy" id="392033"/>
    <lineage>
        <taxon>Eukaryota</taxon>
        <taxon>Metazoa</taxon>
        <taxon>Spiralia</taxon>
        <taxon>Gnathifera</taxon>
        <taxon>Rotifera</taxon>
        <taxon>Eurotatoria</taxon>
        <taxon>Bdelloidea</taxon>
        <taxon>Philodinida</taxon>
        <taxon>Philodinidae</taxon>
        <taxon>Rotaria</taxon>
    </lineage>
</organism>
<proteinExistence type="predicted"/>
<evidence type="ECO:0000313" key="2">
    <source>
        <dbReference type="Proteomes" id="UP000663882"/>
    </source>
</evidence>